<dbReference type="PANTHER" id="PTHR45727">
    <property type="entry name" value="NPC INTRACELLULAR CHOLESTEROL TRANSPORTER 1"/>
    <property type="match status" value="1"/>
</dbReference>
<feature type="transmembrane region" description="Helical" evidence="3">
    <location>
        <begin position="670"/>
        <end position="692"/>
    </location>
</feature>
<protein>
    <recommendedName>
        <fullName evidence="4">SSD domain-containing protein</fullName>
    </recommendedName>
</protein>
<dbReference type="SUPFAM" id="SSF82866">
    <property type="entry name" value="Multidrug efflux transporter AcrB transmembrane domain"/>
    <property type="match status" value="2"/>
</dbReference>
<feature type="transmembrane region" description="Helical" evidence="3">
    <location>
        <begin position="212"/>
        <end position="237"/>
    </location>
</feature>
<keyword evidence="1" id="KW-0175">Coiled coil</keyword>
<gene>
    <name evidence="5" type="ORF">DYB37_001458</name>
</gene>
<feature type="transmembrane region" description="Helical" evidence="3">
    <location>
        <begin position="560"/>
        <end position="583"/>
    </location>
</feature>
<accession>A0A3R7AD91</accession>
<reference evidence="5 6" key="1">
    <citation type="submission" date="2018-08" db="EMBL/GenBank/DDBJ databases">
        <title>Aphanomyces genome sequencing and annotation.</title>
        <authorList>
            <person name="Minardi D."/>
            <person name="Oidtmann B."/>
            <person name="Van Der Giezen M."/>
            <person name="Studholme D.J."/>
        </authorList>
    </citation>
    <scope>NUCLEOTIDE SEQUENCE [LARGE SCALE GENOMIC DNA]</scope>
    <source>
        <strain evidence="5 6">Da</strain>
    </source>
</reference>
<comment type="caution">
    <text evidence="5">The sequence shown here is derived from an EMBL/GenBank/DDBJ whole genome shotgun (WGS) entry which is preliminary data.</text>
</comment>
<proteinExistence type="predicted"/>
<name>A0A3R7AD91_APHAT</name>
<sequence>MTIQNDPQKLWVPPTSTSAKQQAYFDENFGPFFRIEQLIFHFPNGSDDNDLITAPLLAEVAALQHRIETTAVEVDGRNITLDDLCFRPIPDKGCLVESPMQYWRNNVSLLATDPDIKLTVVCQTTHPLNNPQNTTFLAHAKAWEAQVFLNTSFSSPSGLVVERMAQRSVEDALTVETQQNAFVVVLSYGVMFVYVALALGNARDPVRSRFGLGLWGILIVLFSMGIAFGVAVCVMRIEITMITLEVVPFLILAIGVDNMFILTNELDRLTRCQSHFHSLPQLVGEAMMHVGPSITVAAASESLAFLVGAYTKIPALESFCMVAALAVARRYDLCPWIKKPYVLSPDKARQIRAYSDDAAAVDSSVVQTFLDSKWIPLLFAKWTQRLVVRLVMRQVNYTDRQVQRSTMDLLDNLSLLDAYMDTPIFAWLNTFNQWRQLRAFLEEKREDGKRQDDDENQVVAHVDGITASRFRFQVSPLVNQSTFINSFYYLNHYTTLWSEPILPLDGDTRNPVAFPYSLYFVYYDQYLSIQGIALQSVLLALGVVFMAMMLLLPTQVATCVLVALSVLSMSISLVGVVHLWNLCTSLHTSINAVSVVNMVACVGLGVEFCIHLASTFASLASTTSREERAKVAVSLVGPSIVSGITLTKFFGIGVLAFAKSQLFQVYFFRMYAGIVVLGAVHALVLLPVLLAACGSEADGASTKKVMSPTLSKQYARGLLSDDSDTEGLTCPARGSSLRMSHNLRRHAKPKPVSGLGDASFQLHTTQQTPDRHPPSNHDDDQSGFDIKQFLMDQKATQPFHDSALFRSSASAGRGIDGGTNQPYPLRSSGSTLLKKKQLPRMDQPPSAAASLGKGTSSMPTLNAAGSLSTNPPPSTKKLPPQEEVTSSSGYRLYAMENMADCSLHASRSHNHTWQTLRTSDLRSECPCKRSDVLDLVACFDAAMSYSGGKDNWEGDRKTALIDRDYMAVQANVVALYRPATDVTKRLLTSIVFEQKWSDIVLGELEGMLLVSFFEQGNLLRNVRIQYATAFYRLETHYTACEAEKKRALDEATQCRAALTQQATAHVTGMTSLRQEYETAIAALKDQVASMEHERAEADRKLFDAKEQIAKMSETMKTLNAIFKQMREDSDKVRAVELKETNEKLERKCSALDDEAKLLRPLMEAASTRLQELVASVEDKDRIIENLLHRQEQLLVKQDMMVDQQRTKGSGGNDAGGAEASHDDGANPPDASHLCTRCQMSLLDDTSGNGGGGNNNYVGVSTGGGSCSVGAQPIPLARRRDGKRVQCLAYRILLPNLQGRRPTKDVSWTLGCMRAILYAKQLDDAICFHMGLPIRLRMAEFVYAWFAPLDNPDLPSDQRDAVYAQVRLYYGAKLLSRDSTEAKVFLSFLDEKYGDDEVHYYVSIAAADWSPLRHSMSYPLFNDEWVAHFNFTGESIQVPKVVWITLHHASLATAIVLAKVTNHKNRATADERDAFDSNMKAMATLSLPPSDRPTRVVSFDGKNDGPMLDAFQWLNLMLQEYREEQAQRRAAIRLMFQTATTNSNSTTQTTSSSTDDLMASGSANAEMDMEQFRAMVVALNSDVTAGTIATFYRASYERGDGHVTYDAFMATAEALHFFTSCMRLPSPNVLATTHVDTSGGGGINAPHARLGSLVAKHFTLYEAECKLNLQTSPPLTQSLAKAALEEVGYILRVVLREGRGSSIDGFRALAAYQRLLALQTHDRMVRTEHSSSAITSMVAYRLDKELYSAMDCVRIDHSKRSGAEVLLDSIRRKMSVHRLQRAFRARLLRDQGVPLNMRQLMHGGYGNGRTNYRDRRAIRPTKWLVVVIADLVRSKMQADAVPWEAEKTIHDIFVNTRSLVATHPRILLFSQLCGMGASGEDKIYGSPQAFAFVTMVLHCGHHRFPILHTGSEKKERMVSRLRELERQSPKPKTSDADMLLLLLLEEWRHYMLDRMNQIKVVCCSDSNLMAIEGYLSLDNVIAIFRRTGIDISELEVAQVFRQVVQSNYSSLSLMERLVKFVFPILCHVVGDLRALGTKNDMDAAMSNVDVDRRRNSLSRAASVNSKLRAANITAADVVKFEDKFKALSDKMRSLASHHAASINKNAFFALGGAGGDADDDDSDDGGAAAAAAIWAEDVAETAKQFRKFLTECTRLRALAKIEVGPIPDKWHVANMHVTWIGVGRYLTSTELLWLSLVSKELHGHVATLAALLVKESPSLAFLTQWTDDPTSSQLLLPPSLMWLRCVELQYIKSLLVYATPLSSDSGECSPSSCVVLAKSFVLTCKKQCVKAEKLLKQGPKAYKSMARFPKSAVKVANALSPLVERDIADVSDSLTCVHSSLRPLSLSSGHGKRMTLPLSQWKKLFPYFPKPVYGLGLGAVECERCVVTAEEDADAINLQKTHRLLTHASTSTLLDLVHRKHHYPPALFSPEISTFYLVPLKWTKVWRAYTKSKHHLPPGPIVNGALLCARHKRPVVPTSVGLFLSGASTSLTHFAGSIPGHSITYERKKEHDMALCSNPKPQSPF</sequence>
<evidence type="ECO:0000256" key="1">
    <source>
        <dbReference type="SAM" id="Coils"/>
    </source>
</evidence>
<evidence type="ECO:0000313" key="6">
    <source>
        <dbReference type="Proteomes" id="UP000285430"/>
    </source>
</evidence>
<evidence type="ECO:0000313" key="5">
    <source>
        <dbReference type="EMBL" id="RHZ21582.1"/>
    </source>
</evidence>
<dbReference type="GO" id="GO:0015918">
    <property type="term" value="P:sterol transport"/>
    <property type="evidence" value="ECO:0007669"/>
    <property type="project" value="TreeGrafter"/>
</dbReference>
<organism evidence="5 6">
    <name type="scientific">Aphanomyces astaci</name>
    <name type="common">Crayfish plague agent</name>
    <dbReference type="NCBI Taxonomy" id="112090"/>
    <lineage>
        <taxon>Eukaryota</taxon>
        <taxon>Sar</taxon>
        <taxon>Stramenopiles</taxon>
        <taxon>Oomycota</taxon>
        <taxon>Saprolegniomycetes</taxon>
        <taxon>Saprolegniales</taxon>
        <taxon>Verrucalvaceae</taxon>
        <taxon>Aphanomyces</taxon>
    </lineage>
</organism>
<dbReference type="PANTHER" id="PTHR45727:SF9">
    <property type="entry name" value="SSD DOMAIN-CONTAINING PROTEIN"/>
    <property type="match status" value="1"/>
</dbReference>
<evidence type="ECO:0000256" key="3">
    <source>
        <dbReference type="SAM" id="Phobius"/>
    </source>
</evidence>
<feature type="transmembrane region" description="Helical" evidence="3">
    <location>
        <begin position="640"/>
        <end position="658"/>
    </location>
</feature>
<feature type="coiled-coil region" evidence="1">
    <location>
        <begin position="1073"/>
        <end position="1154"/>
    </location>
</feature>
<feature type="region of interest" description="Disordered" evidence="2">
    <location>
        <begin position="764"/>
        <end position="783"/>
    </location>
</feature>
<dbReference type="GO" id="GO:0016020">
    <property type="term" value="C:membrane"/>
    <property type="evidence" value="ECO:0007669"/>
    <property type="project" value="TreeGrafter"/>
</dbReference>
<dbReference type="InterPro" id="IPR053956">
    <property type="entry name" value="NPC1_MLD"/>
</dbReference>
<feature type="compositionally biased region" description="Polar residues" evidence="2">
    <location>
        <begin position="818"/>
        <end position="829"/>
    </location>
</feature>
<dbReference type="Pfam" id="PF12349">
    <property type="entry name" value="Sterol-sensing"/>
    <property type="match status" value="1"/>
</dbReference>
<dbReference type="Pfam" id="PF22314">
    <property type="entry name" value="NPC1_MLD"/>
    <property type="match status" value="1"/>
</dbReference>
<feature type="transmembrane region" description="Helical" evidence="3">
    <location>
        <begin position="181"/>
        <end position="200"/>
    </location>
</feature>
<dbReference type="EMBL" id="QUTH01003123">
    <property type="protein sequence ID" value="RHZ21582.1"/>
    <property type="molecule type" value="Genomic_DNA"/>
</dbReference>
<feature type="region of interest" description="Disordered" evidence="2">
    <location>
        <begin position="834"/>
        <end position="886"/>
    </location>
</feature>
<dbReference type="VEuPathDB" id="FungiDB:H257_17951"/>
<dbReference type="InterPro" id="IPR000731">
    <property type="entry name" value="SSD"/>
</dbReference>
<dbReference type="PROSITE" id="PS50156">
    <property type="entry name" value="SSD"/>
    <property type="match status" value="1"/>
</dbReference>
<keyword evidence="3" id="KW-0472">Membrane</keyword>
<feature type="transmembrane region" description="Helical" evidence="3">
    <location>
        <begin position="532"/>
        <end position="554"/>
    </location>
</feature>
<feature type="region of interest" description="Disordered" evidence="2">
    <location>
        <begin position="810"/>
        <end position="829"/>
    </location>
</feature>
<dbReference type="Proteomes" id="UP000285430">
    <property type="component" value="Unassembled WGS sequence"/>
</dbReference>
<feature type="domain" description="SSD" evidence="4">
    <location>
        <begin position="180"/>
        <end position="331"/>
    </location>
</feature>
<keyword evidence="3" id="KW-1133">Transmembrane helix</keyword>
<feature type="region of interest" description="Disordered" evidence="2">
    <location>
        <begin position="1203"/>
        <end position="1230"/>
    </location>
</feature>
<feature type="transmembrane region" description="Helical" evidence="3">
    <location>
        <begin position="243"/>
        <end position="262"/>
    </location>
</feature>
<feature type="region of interest" description="Disordered" evidence="2">
    <location>
        <begin position="722"/>
        <end position="742"/>
    </location>
</feature>
<feature type="compositionally biased region" description="Basic and acidic residues" evidence="2">
    <location>
        <begin position="769"/>
        <end position="780"/>
    </location>
</feature>
<feature type="compositionally biased region" description="Polar residues" evidence="2">
    <location>
        <begin position="853"/>
        <end position="869"/>
    </location>
</feature>
<feature type="transmembrane region" description="Helical" evidence="3">
    <location>
        <begin position="595"/>
        <end position="620"/>
    </location>
</feature>
<evidence type="ECO:0000256" key="2">
    <source>
        <dbReference type="SAM" id="MobiDB-lite"/>
    </source>
</evidence>
<dbReference type="VEuPathDB" id="FungiDB:H257_17950"/>
<evidence type="ECO:0000259" key="4">
    <source>
        <dbReference type="PROSITE" id="PS50156"/>
    </source>
</evidence>
<dbReference type="InterPro" id="IPR053958">
    <property type="entry name" value="HMGCR/SNAP/NPC1-like_SSD"/>
</dbReference>
<keyword evidence="3" id="KW-0812">Transmembrane</keyword>
<dbReference type="GO" id="GO:0032934">
    <property type="term" value="F:sterol binding"/>
    <property type="evidence" value="ECO:0007669"/>
    <property type="project" value="TreeGrafter"/>
</dbReference>
<dbReference type="Gene3D" id="1.20.1640.10">
    <property type="entry name" value="Multidrug efflux transporter AcrB transmembrane domain"/>
    <property type="match status" value="2"/>
</dbReference>